<keyword evidence="1" id="KW-0812">Transmembrane</keyword>
<evidence type="ECO:0000256" key="1">
    <source>
        <dbReference type="SAM" id="Phobius"/>
    </source>
</evidence>
<name>A0A0L0H4E2_SPIPD</name>
<dbReference type="GeneID" id="27691920"/>
<keyword evidence="1" id="KW-0472">Membrane</keyword>
<sequence length="309" mass="34177">MGLDAETFTYVLGIVVVSMGTLSTFESIVMAFQFLTRSSAVSIKLVMVMTISAFLCSVINLSDYFIATGDCKHHYAAATFYQCSFYLMDCLLIANANTILKEANHKYRKIILGANGVLLALGIAAGITDIYQFTFLHPVPGVTCIPIQPKIAWPLYGAAELAITLNLAYFFVQELRYSIHIMRKNKHAVTDILAELCNDHIVLSLLSAIIVFICQTLIEQNSLGTNTFFLIFIEHPIAVRLITYSVNPDFAELHTISKSEENLAKSGKPASIGSVTTRPTLAIARSREIRSRERIGPEIKVTAEREDTV</sequence>
<evidence type="ECO:0000313" key="3">
    <source>
        <dbReference type="Proteomes" id="UP000053201"/>
    </source>
</evidence>
<proteinExistence type="predicted"/>
<keyword evidence="3" id="KW-1185">Reference proteome</keyword>
<dbReference type="Proteomes" id="UP000053201">
    <property type="component" value="Unassembled WGS sequence"/>
</dbReference>
<keyword evidence="1" id="KW-1133">Transmembrane helix</keyword>
<dbReference type="EMBL" id="KQ257476">
    <property type="protein sequence ID" value="KNC95791.1"/>
    <property type="molecule type" value="Genomic_DNA"/>
</dbReference>
<feature type="transmembrane region" description="Helical" evidence="1">
    <location>
        <begin position="46"/>
        <end position="67"/>
    </location>
</feature>
<protein>
    <submittedName>
        <fullName evidence="2">Uncharacterized protein</fullName>
    </submittedName>
</protein>
<accession>A0A0L0H4E2</accession>
<feature type="transmembrane region" description="Helical" evidence="1">
    <location>
        <begin position="151"/>
        <end position="172"/>
    </location>
</feature>
<dbReference type="VEuPathDB" id="FungiDB:SPPG_08785"/>
<organism evidence="2 3">
    <name type="scientific">Spizellomyces punctatus (strain DAOM BR117)</name>
    <dbReference type="NCBI Taxonomy" id="645134"/>
    <lineage>
        <taxon>Eukaryota</taxon>
        <taxon>Fungi</taxon>
        <taxon>Fungi incertae sedis</taxon>
        <taxon>Chytridiomycota</taxon>
        <taxon>Chytridiomycota incertae sedis</taxon>
        <taxon>Chytridiomycetes</taxon>
        <taxon>Spizellomycetales</taxon>
        <taxon>Spizellomycetaceae</taxon>
        <taxon>Spizellomyces</taxon>
    </lineage>
</organism>
<feature type="transmembrane region" description="Helical" evidence="1">
    <location>
        <begin position="112"/>
        <end position="131"/>
    </location>
</feature>
<reference evidence="2 3" key="1">
    <citation type="submission" date="2009-08" db="EMBL/GenBank/DDBJ databases">
        <title>The Genome Sequence of Spizellomyces punctatus strain DAOM BR117.</title>
        <authorList>
            <consortium name="The Broad Institute Genome Sequencing Platform"/>
            <person name="Russ C."/>
            <person name="Cuomo C."/>
            <person name="Shea T."/>
            <person name="Young S.K."/>
            <person name="Zeng Q."/>
            <person name="Koehrsen M."/>
            <person name="Haas B."/>
            <person name="Borodovsky M."/>
            <person name="Guigo R."/>
            <person name="Alvarado L."/>
            <person name="Berlin A."/>
            <person name="Bochicchio J."/>
            <person name="Borenstein D."/>
            <person name="Chapman S."/>
            <person name="Chen Z."/>
            <person name="Engels R."/>
            <person name="Freedman E."/>
            <person name="Gellesch M."/>
            <person name="Goldberg J."/>
            <person name="Griggs A."/>
            <person name="Gujja S."/>
            <person name="Heiman D."/>
            <person name="Hepburn T."/>
            <person name="Howarth C."/>
            <person name="Jen D."/>
            <person name="Larson L."/>
            <person name="Lewis B."/>
            <person name="Mehta T."/>
            <person name="Park D."/>
            <person name="Pearson M."/>
            <person name="Roberts A."/>
            <person name="Saif S."/>
            <person name="Shenoy N."/>
            <person name="Sisk P."/>
            <person name="Stolte C."/>
            <person name="Sykes S."/>
            <person name="Thomson T."/>
            <person name="Walk T."/>
            <person name="White J."/>
            <person name="Yandava C."/>
            <person name="Burger G."/>
            <person name="Gray M.W."/>
            <person name="Holland P.W.H."/>
            <person name="King N."/>
            <person name="Lang F.B.F."/>
            <person name="Roger A.J."/>
            <person name="Ruiz-Trillo I."/>
            <person name="Lander E."/>
            <person name="Nusbaum C."/>
        </authorList>
    </citation>
    <scope>NUCLEOTIDE SEQUENCE [LARGE SCALE GENOMIC DNA]</scope>
    <source>
        <strain evidence="2 3">DAOM BR117</strain>
    </source>
</reference>
<evidence type="ECO:0000313" key="2">
    <source>
        <dbReference type="EMBL" id="KNC95791.1"/>
    </source>
</evidence>
<gene>
    <name evidence="2" type="ORF">SPPG_08785</name>
</gene>
<feature type="transmembrane region" description="Helical" evidence="1">
    <location>
        <begin position="79"/>
        <end position="100"/>
    </location>
</feature>
<dbReference type="InParanoid" id="A0A0L0H4E2"/>
<dbReference type="RefSeq" id="XP_016603831.1">
    <property type="nucleotide sequence ID" value="XM_016756933.1"/>
</dbReference>
<dbReference type="AlphaFoldDB" id="A0A0L0H4E2"/>
<dbReference type="OrthoDB" id="10301572at2759"/>
<feature type="transmembrane region" description="Helical" evidence="1">
    <location>
        <begin position="12"/>
        <end position="34"/>
    </location>
</feature>